<proteinExistence type="predicted"/>
<gene>
    <name evidence="2" type="ORF">HK44_004325</name>
</gene>
<feature type="transmembrane region" description="Helical" evidence="1">
    <location>
        <begin position="28"/>
        <end position="47"/>
    </location>
</feature>
<evidence type="ECO:0000313" key="2">
    <source>
        <dbReference type="EMBL" id="EXF94078.1"/>
    </source>
</evidence>
<dbReference type="HOGENOM" id="CLU_2736968_0_0_6"/>
<protein>
    <submittedName>
        <fullName evidence="2">Uncharacterized protein</fullName>
    </submittedName>
</protein>
<dbReference type="Proteomes" id="UP000022611">
    <property type="component" value="Unassembled WGS sequence"/>
</dbReference>
<evidence type="ECO:0000256" key="1">
    <source>
        <dbReference type="SAM" id="Phobius"/>
    </source>
</evidence>
<evidence type="ECO:0000313" key="3">
    <source>
        <dbReference type="Proteomes" id="UP000022611"/>
    </source>
</evidence>
<dbReference type="PATRIC" id="fig|1042209.11.peg.3222"/>
<keyword evidence="1" id="KW-0472">Membrane</keyword>
<dbReference type="EMBL" id="AFOY02000015">
    <property type="protein sequence ID" value="EXF94078.1"/>
    <property type="molecule type" value="Genomic_DNA"/>
</dbReference>
<sequence length="71" mass="7399">MLDPFYQACGEGLPAGSTGWKRSPLSNFLSGLAAQSVTFLILMAAFYNHSLMLEAVGLVVGGDAYGATGWA</sequence>
<keyword evidence="1" id="KW-1133">Transmembrane helix</keyword>
<accession>A0A010SSW8</accession>
<reference evidence="2 3" key="1">
    <citation type="journal article" date="2011" name="J. Bacteriol.">
        <title>Draft genome sequence of the polycyclic aromatic hydrocarbon-degrading, genetically engineered bioluminescent bioreporter Pseudomonas fluorescens HK44.</title>
        <authorList>
            <person name="Chauhan A."/>
            <person name="Layton A.C."/>
            <person name="Williams D.E."/>
            <person name="Smartt A.E."/>
            <person name="Ripp S."/>
            <person name="Karpinets T.V."/>
            <person name="Brown S.D."/>
            <person name="Sayler G.S."/>
        </authorList>
    </citation>
    <scope>NUCLEOTIDE SEQUENCE [LARGE SCALE GENOMIC DNA]</scope>
    <source>
        <strain evidence="2 3">HK44</strain>
    </source>
</reference>
<name>A0A010SSW8_PSEFL</name>
<dbReference type="AlphaFoldDB" id="A0A010SSW8"/>
<organism evidence="2 3">
    <name type="scientific">Pseudomonas fluorescens HK44</name>
    <dbReference type="NCBI Taxonomy" id="1042209"/>
    <lineage>
        <taxon>Bacteria</taxon>
        <taxon>Pseudomonadati</taxon>
        <taxon>Pseudomonadota</taxon>
        <taxon>Gammaproteobacteria</taxon>
        <taxon>Pseudomonadales</taxon>
        <taxon>Pseudomonadaceae</taxon>
        <taxon>Pseudomonas</taxon>
    </lineage>
</organism>
<comment type="caution">
    <text evidence="2">The sequence shown here is derived from an EMBL/GenBank/DDBJ whole genome shotgun (WGS) entry which is preliminary data.</text>
</comment>
<keyword evidence="1" id="KW-0812">Transmembrane</keyword>